<feature type="region of interest" description="Disordered" evidence="1">
    <location>
        <begin position="54"/>
        <end position="81"/>
    </location>
</feature>
<protein>
    <submittedName>
        <fullName evidence="2">Uncharacterized protein</fullName>
    </submittedName>
</protein>
<gene>
    <name evidence="2" type="ORF">BB934_22240</name>
</gene>
<evidence type="ECO:0000313" key="2">
    <source>
        <dbReference type="EMBL" id="ANY80612.1"/>
    </source>
</evidence>
<dbReference type="KEGG" id="moc:BB934_22240"/>
<name>A0A1B2ELB3_9HYPH</name>
<dbReference type="AlphaFoldDB" id="A0A1B2ELB3"/>
<accession>A0A1B2ELB3</accession>
<sequence length="81" mass="8947">MLTKRLAPREGLEPCPKCGAGQAILPPKIEAAGIVRCAQCGRQHGSLDEVQNELASKAREDSLQKMQQIYRNRPTGKNRSF</sequence>
<organism evidence="2">
    <name type="scientific">Microvirga ossetica</name>
    <dbReference type="NCBI Taxonomy" id="1882682"/>
    <lineage>
        <taxon>Bacteria</taxon>
        <taxon>Pseudomonadati</taxon>
        <taxon>Pseudomonadota</taxon>
        <taxon>Alphaproteobacteria</taxon>
        <taxon>Hyphomicrobiales</taxon>
        <taxon>Methylobacteriaceae</taxon>
        <taxon>Microvirga</taxon>
    </lineage>
</organism>
<reference evidence="2" key="1">
    <citation type="submission" date="2016-07" db="EMBL/GenBank/DDBJ databases">
        <title>Microvirga ossetica sp. nov. a new species of rhizobia isolated from root nodules of the legume species Vicia alpestris Steven originated from North Ossetia region in the Caucasus.</title>
        <authorList>
            <person name="Safronova V.I."/>
            <person name="Kuznetsova I.G."/>
            <person name="Sazanova A.L."/>
            <person name="Belimov A."/>
            <person name="Andronov E."/>
            <person name="Osledkin Y.S."/>
            <person name="Onishchuk O.P."/>
            <person name="Kurchak O.N."/>
            <person name="Shaposhnikov A.I."/>
            <person name="Willems A."/>
            <person name="Tikhonovich I.A."/>
        </authorList>
    </citation>
    <scope>NUCLEOTIDE SEQUENCE [LARGE SCALE GENOMIC DNA]</scope>
    <source>
        <strain evidence="2">V5/3M</strain>
    </source>
</reference>
<evidence type="ECO:0000256" key="1">
    <source>
        <dbReference type="SAM" id="MobiDB-lite"/>
    </source>
</evidence>
<proteinExistence type="predicted"/>
<dbReference type="EMBL" id="CP016616">
    <property type="protein sequence ID" value="ANY80612.1"/>
    <property type="molecule type" value="Genomic_DNA"/>
</dbReference>
<feature type="compositionally biased region" description="Polar residues" evidence="1">
    <location>
        <begin position="64"/>
        <end position="73"/>
    </location>
</feature>